<dbReference type="Proteomes" id="UP000531216">
    <property type="component" value="Unassembled WGS sequence"/>
</dbReference>
<keyword evidence="4" id="KW-0460">Magnesium</keyword>
<evidence type="ECO:0000256" key="4">
    <source>
        <dbReference type="ARBA" id="ARBA00022842"/>
    </source>
</evidence>
<dbReference type="InterPro" id="IPR047198">
    <property type="entry name" value="DDP-like_NUDIX"/>
</dbReference>
<dbReference type="RefSeq" id="WP_244545966.1">
    <property type="nucleotide sequence ID" value="NZ_FOOA01000007.1"/>
</dbReference>
<dbReference type="GO" id="GO:0005737">
    <property type="term" value="C:cytoplasm"/>
    <property type="evidence" value="ECO:0007669"/>
    <property type="project" value="TreeGrafter"/>
</dbReference>
<feature type="domain" description="Nudix hydrolase" evidence="6">
    <location>
        <begin position="23"/>
        <end position="155"/>
    </location>
</feature>
<dbReference type="Pfam" id="PF00293">
    <property type="entry name" value="NUDIX"/>
    <property type="match status" value="1"/>
</dbReference>
<protein>
    <submittedName>
        <fullName evidence="7">ADP-ribose pyrophosphatase YjhB (NUDIX family)</fullName>
    </submittedName>
</protein>
<comment type="cofactor">
    <cofactor evidence="1">
        <name>Mg(2+)</name>
        <dbReference type="ChEBI" id="CHEBI:18420"/>
    </cofactor>
</comment>
<dbReference type="GO" id="GO:0046872">
    <property type="term" value="F:metal ion binding"/>
    <property type="evidence" value="ECO:0007669"/>
    <property type="project" value="UniProtKB-KW"/>
</dbReference>
<keyword evidence="8" id="KW-1185">Reference proteome</keyword>
<accession>A0A7W6BXB8</accession>
<dbReference type="PANTHER" id="PTHR12629">
    <property type="entry name" value="DIPHOSPHOINOSITOL POLYPHOSPHATE PHOSPHOHYDROLASE"/>
    <property type="match status" value="1"/>
</dbReference>
<dbReference type="PANTHER" id="PTHR12629:SF0">
    <property type="entry name" value="DIPHOSPHOINOSITOL-POLYPHOSPHATE DIPHOSPHATASE"/>
    <property type="match status" value="1"/>
</dbReference>
<sequence>MPRLWKAMMQTAMQMFDPGPAKGPRDQIAALPVRLREDGELEVLLVTSRETRRWIIPKGWPMNGLDDHDAAGVEAREEAGVKGKLLAAPVGRYAYWQRGRLETRFLQVDVFLLRVEKVLKTWKEKDQRERRWFRIVDAADHVQEADLGQVFLRLPGHEPARQFLGLDGKRGKKAARQRPPVDPVPREG</sequence>
<reference evidence="7 8" key="1">
    <citation type="submission" date="2020-08" db="EMBL/GenBank/DDBJ databases">
        <title>Genomic Encyclopedia of Type Strains, Phase IV (KMG-IV): sequencing the most valuable type-strain genomes for metagenomic binning, comparative biology and taxonomic classification.</title>
        <authorList>
            <person name="Goeker M."/>
        </authorList>
    </citation>
    <scope>NUCLEOTIDE SEQUENCE [LARGE SCALE GENOMIC DNA]</scope>
    <source>
        <strain evidence="7 8">DSM 25024</strain>
    </source>
</reference>
<dbReference type="PROSITE" id="PS51462">
    <property type="entry name" value="NUDIX"/>
    <property type="match status" value="1"/>
</dbReference>
<evidence type="ECO:0000313" key="8">
    <source>
        <dbReference type="Proteomes" id="UP000531216"/>
    </source>
</evidence>
<gene>
    <name evidence="7" type="ORF">GGR05_002569</name>
</gene>
<evidence type="ECO:0000256" key="2">
    <source>
        <dbReference type="ARBA" id="ARBA00022723"/>
    </source>
</evidence>
<keyword evidence="3" id="KW-0378">Hydrolase</keyword>
<evidence type="ECO:0000256" key="5">
    <source>
        <dbReference type="SAM" id="MobiDB-lite"/>
    </source>
</evidence>
<dbReference type="GO" id="GO:0016462">
    <property type="term" value="F:pyrophosphatase activity"/>
    <property type="evidence" value="ECO:0007669"/>
    <property type="project" value="InterPro"/>
</dbReference>
<evidence type="ECO:0000256" key="1">
    <source>
        <dbReference type="ARBA" id="ARBA00001946"/>
    </source>
</evidence>
<dbReference type="Gene3D" id="3.90.79.10">
    <property type="entry name" value="Nucleoside Triphosphate Pyrophosphohydrolase"/>
    <property type="match status" value="1"/>
</dbReference>
<dbReference type="SUPFAM" id="SSF55811">
    <property type="entry name" value="Nudix"/>
    <property type="match status" value="1"/>
</dbReference>
<name>A0A7W6BXB8_9HYPH</name>
<comment type="caution">
    <text evidence="7">The sequence shown here is derived from an EMBL/GenBank/DDBJ whole genome shotgun (WGS) entry which is preliminary data.</text>
</comment>
<dbReference type="EMBL" id="JACIDO010000005">
    <property type="protein sequence ID" value="MBB3936415.1"/>
    <property type="molecule type" value="Genomic_DNA"/>
</dbReference>
<evidence type="ECO:0000313" key="7">
    <source>
        <dbReference type="EMBL" id="MBB3936415.1"/>
    </source>
</evidence>
<feature type="region of interest" description="Disordered" evidence="5">
    <location>
        <begin position="163"/>
        <end position="188"/>
    </location>
</feature>
<evidence type="ECO:0000259" key="6">
    <source>
        <dbReference type="PROSITE" id="PS51462"/>
    </source>
</evidence>
<dbReference type="InterPro" id="IPR000086">
    <property type="entry name" value="NUDIX_hydrolase_dom"/>
</dbReference>
<evidence type="ECO:0000256" key="3">
    <source>
        <dbReference type="ARBA" id="ARBA00022801"/>
    </source>
</evidence>
<dbReference type="AlphaFoldDB" id="A0A7W6BXB8"/>
<keyword evidence="2" id="KW-0479">Metal-binding</keyword>
<organism evidence="7 8">
    <name type="scientific">Aureimonas phyllosphaerae</name>
    <dbReference type="NCBI Taxonomy" id="1166078"/>
    <lineage>
        <taxon>Bacteria</taxon>
        <taxon>Pseudomonadati</taxon>
        <taxon>Pseudomonadota</taxon>
        <taxon>Alphaproteobacteria</taxon>
        <taxon>Hyphomicrobiales</taxon>
        <taxon>Aurantimonadaceae</taxon>
        <taxon>Aureimonas</taxon>
    </lineage>
</organism>
<proteinExistence type="predicted"/>
<dbReference type="CDD" id="cd04666">
    <property type="entry name" value="NUDIX_DIPP2_like_Nudt4"/>
    <property type="match status" value="1"/>
</dbReference>
<dbReference type="InterPro" id="IPR015797">
    <property type="entry name" value="NUDIX_hydrolase-like_dom_sf"/>
</dbReference>